<reference evidence="1" key="1">
    <citation type="submission" date="2023-11" db="EMBL/GenBank/DDBJ databases">
        <authorList>
            <person name="Poullet M."/>
        </authorList>
    </citation>
    <scope>NUCLEOTIDE SEQUENCE</scope>
    <source>
        <strain evidence="1">E1834</strain>
    </source>
</reference>
<gene>
    <name evidence="1" type="ORF">MENTE1834_LOCUS35602</name>
</gene>
<proteinExistence type="predicted"/>
<sequence length="101" mass="11904">MDQMSGNKDVINWNNAEKILIILKNIREKIAEKKIFKLYDLIKDDMEKIIKRDKEDAVTSYHPMLEGNTIDDYIRELNKNTIRDLMVKNGDFKQKIMGTLS</sequence>
<keyword evidence="2" id="KW-1185">Reference proteome</keyword>
<evidence type="ECO:0000313" key="2">
    <source>
        <dbReference type="Proteomes" id="UP001497535"/>
    </source>
</evidence>
<protein>
    <submittedName>
        <fullName evidence="1">Uncharacterized protein</fullName>
    </submittedName>
</protein>
<comment type="caution">
    <text evidence="1">The sequence shown here is derived from an EMBL/GenBank/DDBJ whole genome shotgun (WGS) entry which is preliminary data.</text>
</comment>
<dbReference type="EMBL" id="CAVMJV010000068">
    <property type="protein sequence ID" value="CAK5087974.1"/>
    <property type="molecule type" value="Genomic_DNA"/>
</dbReference>
<dbReference type="Proteomes" id="UP001497535">
    <property type="component" value="Unassembled WGS sequence"/>
</dbReference>
<name>A0ACB1AB30_MELEN</name>
<evidence type="ECO:0000313" key="1">
    <source>
        <dbReference type="EMBL" id="CAK5087974.1"/>
    </source>
</evidence>
<organism evidence="1 2">
    <name type="scientific">Meloidogyne enterolobii</name>
    <name type="common">Root-knot nematode worm</name>
    <name type="synonym">Meloidogyne mayaguensis</name>
    <dbReference type="NCBI Taxonomy" id="390850"/>
    <lineage>
        <taxon>Eukaryota</taxon>
        <taxon>Metazoa</taxon>
        <taxon>Ecdysozoa</taxon>
        <taxon>Nematoda</taxon>
        <taxon>Chromadorea</taxon>
        <taxon>Rhabditida</taxon>
        <taxon>Tylenchina</taxon>
        <taxon>Tylenchomorpha</taxon>
        <taxon>Tylenchoidea</taxon>
        <taxon>Meloidogynidae</taxon>
        <taxon>Meloidogyninae</taxon>
        <taxon>Meloidogyne</taxon>
    </lineage>
</organism>
<accession>A0ACB1AB30</accession>